<dbReference type="Pfam" id="PF00076">
    <property type="entry name" value="RRM_1"/>
    <property type="match status" value="2"/>
</dbReference>
<feature type="region of interest" description="Disordered" evidence="3">
    <location>
        <begin position="304"/>
        <end position="325"/>
    </location>
</feature>
<evidence type="ECO:0000256" key="2">
    <source>
        <dbReference type="PROSITE-ProRule" id="PRU00176"/>
    </source>
</evidence>
<feature type="compositionally biased region" description="Low complexity" evidence="3">
    <location>
        <begin position="50"/>
        <end position="77"/>
    </location>
</feature>
<proteinExistence type="predicted"/>
<dbReference type="InterPro" id="IPR052462">
    <property type="entry name" value="SLIRP/GR-RBP-like"/>
</dbReference>
<dbReference type="InterPro" id="IPR012677">
    <property type="entry name" value="Nucleotide-bd_a/b_plait_sf"/>
</dbReference>
<keyword evidence="1 2" id="KW-0694">RNA-binding</keyword>
<dbReference type="Gene3D" id="3.30.70.330">
    <property type="match status" value="2"/>
</dbReference>
<feature type="domain" description="RRM" evidence="4">
    <location>
        <begin position="126"/>
        <end position="206"/>
    </location>
</feature>
<evidence type="ECO:0000313" key="5">
    <source>
        <dbReference type="EMBL" id="CAD9091098.1"/>
    </source>
</evidence>
<gene>
    <name evidence="5" type="ORF">NDES1114_LOCUS1850</name>
</gene>
<feature type="domain" description="RRM" evidence="4">
    <location>
        <begin position="216"/>
        <end position="301"/>
    </location>
</feature>
<accession>A0A7S1L0H6</accession>
<feature type="region of interest" description="Disordered" evidence="3">
    <location>
        <begin position="1"/>
        <end position="127"/>
    </location>
</feature>
<feature type="compositionally biased region" description="Polar residues" evidence="3">
    <location>
        <begin position="31"/>
        <end position="49"/>
    </location>
</feature>
<dbReference type="AlphaFoldDB" id="A0A7S1L0H6"/>
<reference evidence="5" key="1">
    <citation type="submission" date="2021-01" db="EMBL/GenBank/DDBJ databases">
        <authorList>
            <person name="Corre E."/>
            <person name="Pelletier E."/>
            <person name="Niang G."/>
            <person name="Scheremetjew M."/>
            <person name="Finn R."/>
            <person name="Kale V."/>
            <person name="Holt S."/>
            <person name="Cochrane G."/>
            <person name="Meng A."/>
            <person name="Brown T."/>
            <person name="Cohen L."/>
        </authorList>
    </citation>
    <scope>NUCLEOTIDE SEQUENCE</scope>
    <source>
        <strain evidence="5">CCAP 1951/1</strain>
    </source>
</reference>
<evidence type="ECO:0000259" key="4">
    <source>
        <dbReference type="PROSITE" id="PS50102"/>
    </source>
</evidence>
<dbReference type="InterPro" id="IPR000504">
    <property type="entry name" value="RRM_dom"/>
</dbReference>
<dbReference type="PANTHER" id="PTHR48027">
    <property type="entry name" value="HETEROGENEOUS NUCLEAR RIBONUCLEOPROTEIN 87F-RELATED"/>
    <property type="match status" value="1"/>
</dbReference>
<sequence>MQNGALFELRGHDTVGSEQSNNGGLAPQPSQPGQMDALTQQFAGMTVSGQQTAPPQQQPPLHQSPPLQQQQQPVAQTAYYVSSPPPPMAGGVPGTYVIAQPGAPQPMTTSPGNSRSSATSRRQSDKSLFVSGLHPACEFTHLHERFQQYGKIISCRVLRDAKTGHSRCIGYVNFANAPDAGRALAEENGRPGPQGGGALSIRYAEDDPAFVPEETRKLFIRYVPLSSTTEHVRQAFSQFGNVTECSVMPDISSAAKAEAEPWSMAYVTFATAEEATLACAKSHRSFLLGERHELAVKPAETLATRAQRQRKHDGSASSRGGSLMGSASAAASASYGYGSGSSPHGMAAAPMQMQMAPPQQQQPQMAPQIVVPPGYQLAYLPGANGALTPVLIPTQQQQAPQPQQQQVAYGGVPQQMQAGQPMYTMGPQS</sequence>
<evidence type="ECO:0000256" key="3">
    <source>
        <dbReference type="SAM" id="MobiDB-lite"/>
    </source>
</evidence>
<organism evidence="5">
    <name type="scientific">Neobodo designis</name>
    <name type="common">Flagellated protozoan</name>
    <name type="synonym">Bodo designis</name>
    <dbReference type="NCBI Taxonomy" id="312471"/>
    <lineage>
        <taxon>Eukaryota</taxon>
        <taxon>Discoba</taxon>
        <taxon>Euglenozoa</taxon>
        <taxon>Kinetoplastea</taxon>
        <taxon>Metakinetoplastina</taxon>
        <taxon>Neobodonida</taxon>
        <taxon>Neobodo</taxon>
    </lineage>
</organism>
<dbReference type="GO" id="GO:0003723">
    <property type="term" value="F:RNA binding"/>
    <property type="evidence" value="ECO:0007669"/>
    <property type="project" value="UniProtKB-UniRule"/>
</dbReference>
<dbReference type="PROSITE" id="PS50102">
    <property type="entry name" value="RRM"/>
    <property type="match status" value="2"/>
</dbReference>
<protein>
    <recommendedName>
        <fullName evidence="4">RRM domain-containing protein</fullName>
    </recommendedName>
</protein>
<dbReference type="SMART" id="SM00360">
    <property type="entry name" value="RRM"/>
    <property type="match status" value="2"/>
</dbReference>
<dbReference type="SUPFAM" id="SSF54928">
    <property type="entry name" value="RNA-binding domain, RBD"/>
    <property type="match status" value="1"/>
</dbReference>
<evidence type="ECO:0000256" key="1">
    <source>
        <dbReference type="ARBA" id="ARBA00022884"/>
    </source>
</evidence>
<feature type="compositionally biased region" description="Polar residues" evidence="3">
    <location>
        <begin position="106"/>
        <end position="121"/>
    </location>
</feature>
<dbReference type="CDD" id="cd00590">
    <property type="entry name" value="RRM_SF"/>
    <property type="match status" value="2"/>
</dbReference>
<name>A0A7S1L0H6_NEODS</name>
<feature type="compositionally biased region" description="Low complexity" evidence="3">
    <location>
        <begin position="315"/>
        <end position="325"/>
    </location>
</feature>
<dbReference type="InterPro" id="IPR035979">
    <property type="entry name" value="RBD_domain_sf"/>
</dbReference>
<dbReference type="EMBL" id="HBGF01002673">
    <property type="protein sequence ID" value="CAD9091098.1"/>
    <property type="molecule type" value="Transcribed_RNA"/>
</dbReference>